<dbReference type="Pfam" id="PF13426">
    <property type="entry name" value="PAS_9"/>
    <property type="match status" value="1"/>
</dbReference>
<name>A0A369WK85_9GAMM</name>
<dbReference type="InterPro" id="IPR000700">
    <property type="entry name" value="PAS-assoc_C"/>
</dbReference>
<dbReference type="CDD" id="cd01948">
    <property type="entry name" value="EAL"/>
    <property type="match status" value="1"/>
</dbReference>
<dbReference type="SMART" id="SM00091">
    <property type="entry name" value="PAS"/>
    <property type="match status" value="1"/>
</dbReference>
<dbReference type="SUPFAM" id="SSF141868">
    <property type="entry name" value="EAL domain-like"/>
    <property type="match status" value="1"/>
</dbReference>
<keyword evidence="12" id="KW-1185">Reference proteome</keyword>
<dbReference type="InterPro" id="IPR000014">
    <property type="entry name" value="PAS"/>
</dbReference>
<dbReference type="InterPro" id="IPR052155">
    <property type="entry name" value="Biofilm_reg_signaling"/>
</dbReference>
<dbReference type="CDD" id="cd01949">
    <property type="entry name" value="GGDEF"/>
    <property type="match status" value="1"/>
</dbReference>
<proteinExistence type="predicted"/>
<dbReference type="Proteomes" id="UP000253769">
    <property type="component" value="Unassembled WGS sequence"/>
</dbReference>
<dbReference type="SMART" id="SM00116">
    <property type="entry name" value="CBS"/>
    <property type="match status" value="4"/>
</dbReference>
<dbReference type="Pfam" id="PF00990">
    <property type="entry name" value="GGDEF"/>
    <property type="match status" value="1"/>
</dbReference>
<evidence type="ECO:0000259" key="10">
    <source>
        <dbReference type="PROSITE" id="PS51371"/>
    </source>
</evidence>
<feature type="domain" description="PAC" evidence="7">
    <location>
        <begin position="353"/>
        <end position="405"/>
    </location>
</feature>
<protein>
    <recommendedName>
        <fullName evidence="2">cyclic-guanylate-specific phosphodiesterase</fullName>
        <ecNumber evidence="2">3.1.4.52</ecNumber>
    </recommendedName>
</protein>
<dbReference type="PROSITE" id="PS50883">
    <property type="entry name" value="EAL"/>
    <property type="match status" value="1"/>
</dbReference>
<evidence type="ECO:0000259" key="9">
    <source>
        <dbReference type="PROSITE" id="PS50887"/>
    </source>
</evidence>
<comment type="catalytic activity">
    <reaction evidence="4">
        <text>3',3'-c-di-GMP + H2O = 5'-phosphoguanylyl(3'-&gt;5')guanosine + H(+)</text>
        <dbReference type="Rhea" id="RHEA:24902"/>
        <dbReference type="ChEBI" id="CHEBI:15377"/>
        <dbReference type="ChEBI" id="CHEBI:15378"/>
        <dbReference type="ChEBI" id="CHEBI:58754"/>
        <dbReference type="ChEBI" id="CHEBI:58805"/>
        <dbReference type="EC" id="3.1.4.52"/>
    </reaction>
    <physiologicalReaction direction="left-to-right" evidence="4">
        <dbReference type="Rhea" id="RHEA:24903"/>
    </physiologicalReaction>
</comment>
<dbReference type="PROSITE" id="PS50887">
    <property type="entry name" value="GGDEF"/>
    <property type="match status" value="1"/>
</dbReference>
<organism evidence="11 12">
    <name type="scientific">Motiliproteus coralliicola</name>
    <dbReference type="NCBI Taxonomy" id="2283196"/>
    <lineage>
        <taxon>Bacteria</taxon>
        <taxon>Pseudomonadati</taxon>
        <taxon>Pseudomonadota</taxon>
        <taxon>Gammaproteobacteria</taxon>
        <taxon>Oceanospirillales</taxon>
        <taxon>Oceanospirillaceae</taxon>
        <taxon>Motiliproteus</taxon>
    </lineage>
</organism>
<dbReference type="SUPFAM" id="SSF55785">
    <property type="entry name" value="PYP-like sensor domain (PAS domain)"/>
    <property type="match status" value="1"/>
</dbReference>
<dbReference type="SMART" id="SM00267">
    <property type="entry name" value="GGDEF"/>
    <property type="match status" value="1"/>
</dbReference>
<evidence type="ECO:0000259" key="7">
    <source>
        <dbReference type="PROSITE" id="PS50113"/>
    </source>
</evidence>
<evidence type="ECO:0000256" key="5">
    <source>
        <dbReference type="PROSITE-ProRule" id="PRU00703"/>
    </source>
</evidence>
<evidence type="ECO:0000256" key="4">
    <source>
        <dbReference type="ARBA" id="ARBA00051114"/>
    </source>
</evidence>
<dbReference type="PROSITE" id="PS50113">
    <property type="entry name" value="PAC"/>
    <property type="match status" value="1"/>
</dbReference>
<evidence type="ECO:0000313" key="12">
    <source>
        <dbReference type="Proteomes" id="UP000253769"/>
    </source>
</evidence>
<comment type="cofactor">
    <cofactor evidence="1">
        <name>Mg(2+)</name>
        <dbReference type="ChEBI" id="CHEBI:18420"/>
    </cofactor>
</comment>
<feature type="domain" description="PAS" evidence="6">
    <location>
        <begin position="280"/>
        <end position="326"/>
    </location>
</feature>
<dbReference type="InterPro" id="IPR035919">
    <property type="entry name" value="EAL_sf"/>
</dbReference>
<dbReference type="InterPro" id="IPR029787">
    <property type="entry name" value="Nucleotide_cyclase"/>
</dbReference>
<evidence type="ECO:0000313" key="11">
    <source>
        <dbReference type="EMBL" id="RDE22460.1"/>
    </source>
</evidence>
<dbReference type="GO" id="GO:0071732">
    <property type="term" value="P:cellular response to nitric oxide"/>
    <property type="evidence" value="ECO:0007669"/>
    <property type="project" value="UniProtKB-ARBA"/>
</dbReference>
<dbReference type="Gene3D" id="3.20.20.450">
    <property type="entry name" value="EAL domain"/>
    <property type="match status" value="1"/>
</dbReference>
<dbReference type="OrthoDB" id="6168558at2"/>
<dbReference type="InterPro" id="IPR035965">
    <property type="entry name" value="PAS-like_dom_sf"/>
</dbReference>
<dbReference type="CDD" id="cd00130">
    <property type="entry name" value="PAS"/>
    <property type="match status" value="1"/>
</dbReference>
<dbReference type="NCBIfam" id="TIGR00229">
    <property type="entry name" value="sensory_box"/>
    <property type="match status" value="1"/>
</dbReference>
<dbReference type="Gene3D" id="3.30.70.270">
    <property type="match status" value="1"/>
</dbReference>
<keyword evidence="5" id="KW-0129">CBS domain</keyword>
<dbReference type="InterPro" id="IPR000644">
    <property type="entry name" value="CBS_dom"/>
</dbReference>
<dbReference type="SMART" id="SM00086">
    <property type="entry name" value="PAC"/>
    <property type="match status" value="1"/>
</dbReference>
<dbReference type="Pfam" id="PF00571">
    <property type="entry name" value="CBS"/>
    <property type="match status" value="4"/>
</dbReference>
<dbReference type="Gene3D" id="3.30.450.20">
    <property type="entry name" value="PAS domain"/>
    <property type="match status" value="1"/>
</dbReference>
<dbReference type="Gene3D" id="3.10.580.10">
    <property type="entry name" value="CBS-domain"/>
    <property type="match status" value="2"/>
</dbReference>
<dbReference type="PANTHER" id="PTHR44757:SF2">
    <property type="entry name" value="BIOFILM ARCHITECTURE MAINTENANCE PROTEIN MBAA"/>
    <property type="match status" value="1"/>
</dbReference>
<dbReference type="EMBL" id="QQOH01000002">
    <property type="protein sequence ID" value="RDE22460.1"/>
    <property type="molecule type" value="Genomic_DNA"/>
</dbReference>
<evidence type="ECO:0000259" key="8">
    <source>
        <dbReference type="PROSITE" id="PS50883"/>
    </source>
</evidence>
<dbReference type="AlphaFoldDB" id="A0A369WK85"/>
<dbReference type="NCBIfam" id="TIGR00254">
    <property type="entry name" value="GGDEF"/>
    <property type="match status" value="1"/>
</dbReference>
<dbReference type="InterPro" id="IPR043128">
    <property type="entry name" value="Rev_trsase/Diguanyl_cyclase"/>
</dbReference>
<dbReference type="EC" id="3.1.4.52" evidence="2"/>
<evidence type="ECO:0000259" key="6">
    <source>
        <dbReference type="PROSITE" id="PS50112"/>
    </source>
</evidence>
<comment type="caution">
    <text evidence="11">The sequence shown here is derived from an EMBL/GenBank/DDBJ whole genome shotgun (WGS) entry which is preliminary data.</text>
</comment>
<keyword evidence="3" id="KW-0973">c-di-GMP</keyword>
<dbReference type="FunFam" id="3.30.70.270:FF:000001">
    <property type="entry name" value="Diguanylate cyclase domain protein"/>
    <property type="match status" value="1"/>
</dbReference>
<dbReference type="PROSITE" id="PS50112">
    <property type="entry name" value="PAS"/>
    <property type="match status" value="1"/>
</dbReference>
<dbReference type="InterPro" id="IPR046342">
    <property type="entry name" value="CBS_dom_sf"/>
</dbReference>
<dbReference type="SUPFAM" id="SSF55073">
    <property type="entry name" value="Nucleotide cyclase"/>
    <property type="match status" value="1"/>
</dbReference>
<accession>A0A369WK85</accession>
<feature type="domain" description="CBS" evidence="10">
    <location>
        <begin position="205"/>
        <end position="263"/>
    </location>
</feature>
<dbReference type="InterPro" id="IPR001633">
    <property type="entry name" value="EAL_dom"/>
</dbReference>
<feature type="domain" description="EAL" evidence="8">
    <location>
        <begin position="579"/>
        <end position="833"/>
    </location>
</feature>
<sequence length="835" mass="93284">MNLRPSKPIASIVQQQIVSCDPDTSLLAVSRLMRECRCSSVLISADGQPLGIWTESDAMKLDFQNPSVVDSPISRWMSAPVQTIKASVSMDEAAHYFKGHGIRHLLVTDDQNEPVGILSQSDLVRHQDTEYFLHMNEVQSILPASAPLQISQSEQLATAVTTMRDHQSDCIVITEQQQPVGLLTERDLVRLIAEDKMGNALSEEISKPLICIPANMTLLSARSLMDRRNIRHLGVTDLDGSLIGLISFADILSNIEQAYANRLREALTSQAADLARSEHDLNMAHALIDASMDGIMVTDEQGIIQSVNPAFTILTGYSENEALGQNASLISSGKQSPEFYREMWKQIHRTGTWQGEIWNRRKSGELFPEWLTITAIHDAQHNRTLYAGIFSDITERKKSEEIIENLAYYDPLTRLPNRQLLFDRVDVALATAKRDGNRLALICIDLDHFKRINDSLGHSAGDQVLSEVSKRLQGCIRAGDTISRVGGDELILLLTELDSDDAARRIAQSAIEALKQPVRVEGHELYISASMGCSIYPQDGRDRDTLLKNADIAMYRTKQAGRNGFQLYCADMNERSMRQLKLENRLRIALSEQAFTLHYQPKIDIQRGEMIGVEALLRWQDPELGSIPPDEFIPLAEELGLIGDIGVWVINQACRQCRHWLDEGNRELKISINVSPQQLLRRDLTADISQALQQASIPARLLDLEITESCLIEDADAVADTLHQLRDQGASISMDDFGTGYSSLSLLKRIPLDNLKIDRSFVDGIGQDKNDAELVSTIILMAHNLGLKVIAEGVETPQQLDYLASLNCDQVQGYYFSKPQPATEIPALQHRDQWR</sequence>
<dbReference type="InterPro" id="IPR001610">
    <property type="entry name" value="PAC"/>
</dbReference>
<feature type="domain" description="GGDEF" evidence="9">
    <location>
        <begin position="437"/>
        <end position="570"/>
    </location>
</feature>
<evidence type="ECO:0000256" key="2">
    <source>
        <dbReference type="ARBA" id="ARBA00012282"/>
    </source>
</evidence>
<feature type="domain" description="CBS" evidence="10">
    <location>
        <begin position="77"/>
        <end position="137"/>
    </location>
</feature>
<dbReference type="GO" id="GO:0071111">
    <property type="term" value="F:cyclic-guanylate-specific phosphodiesterase activity"/>
    <property type="evidence" value="ECO:0007669"/>
    <property type="project" value="UniProtKB-EC"/>
</dbReference>
<gene>
    <name evidence="11" type="ORF">DV711_07590</name>
</gene>
<dbReference type="FunFam" id="3.20.20.450:FF:000001">
    <property type="entry name" value="Cyclic di-GMP phosphodiesterase yahA"/>
    <property type="match status" value="1"/>
</dbReference>
<dbReference type="PANTHER" id="PTHR44757">
    <property type="entry name" value="DIGUANYLATE CYCLASE DGCP"/>
    <property type="match status" value="1"/>
</dbReference>
<dbReference type="InterPro" id="IPR000160">
    <property type="entry name" value="GGDEF_dom"/>
</dbReference>
<evidence type="ECO:0000256" key="3">
    <source>
        <dbReference type="ARBA" id="ARBA00022636"/>
    </source>
</evidence>
<dbReference type="RefSeq" id="WP_114695084.1">
    <property type="nucleotide sequence ID" value="NZ_QQOH01000002.1"/>
</dbReference>
<dbReference type="PROSITE" id="PS51371">
    <property type="entry name" value="CBS"/>
    <property type="match status" value="4"/>
</dbReference>
<dbReference type="SUPFAM" id="SSF54631">
    <property type="entry name" value="CBS-domain pair"/>
    <property type="match status" value="2"/>
</dbReference>
<feature type="domain" description="CBS" evidence="10">
    <location>
        <begin position="13"/>
        <end position="71"/>
    </location>
</feature>
<dbReference type="Pfam" id="PF00563">
    <property type="entry name" value="EAL"/>
    <property type="match status" value="1"/>
</dbReference>
<evidence type="ECO:0000256" key="1">
    <source>
        <dbReference type="ARBA" id="ARBA00001946"/>
    </source>
</evidence>
<dbReference type="SMART" id="SM00052">
    <property type="entry name" value="EAL"/>
    <property type="match status" value="1"/>
</dbReference>
<feature type="domain" description="CBS" evidence="10">
    <location>
        <begin position="141"/>
        <end position="201"/>
    </location>
</feature>
<reference evidence="11 12" key="1">
    <citation type="submission" date="2018-07" db="EMBL/GenBank/DDBJ databases">
        <title>Motiliproteus coralliicola sp. nov., a bacterium isolated from Coral.</title>
        <authorList>
            <person name="Wang G."/>
        </authorList>
    </citation>
    <scope>NUCLEOTIDE SEQUENCE [LARGE SCALE GENOMIC DNA]</scope>
    <source>
        <strain evidence="11 12">C34</strain>
    </source>
</reference>